<dbReference type="OrthoDB" id="7246087at2"/>
<accession>A0A7W6C2B3</accession>
<dbReference type="RefSeq" id="WP_090966781.1">
    <property type="nucleotide sequence ID" value="NZ_FOOA01000037.1"/>
</dbReference>
<protein>
    <submittedName>
        <fullName evidence="2">Lactate permease</fullName>
    </submittedName>
</protein>
<comment type="caution">
    <text evidence="2">The sequence shown here is derived from an EMBL/GenBank/DDBJ whole genome shotgun (WGS) entry which is preliminary data.</text>
</comment>
<feature type="transmembrane region" description="Helical" evidence="1">
    <location>
        <begin position="79"/>
        <end position="96"/>
    </location>
</feature>
<feature type="transmembrane region" description="Helical" evidence="1">
    <location>
        <begin position="103"/>
        <end position="122"/>
    </location>
</feature>
<dbReference type="Proteomes" id="UP000531216">
    <property type="component" value="Unassembled WGS sequence"/>
</dbReference>
<keyword evidence="1" id="KW-0472">Membrane</keyword>
<dbReference type="EMBL" id="JACIDO010000022">
    <property type="protein sequence ID" value="MBB3938216.1"/>
    <property type="molecule type" value="Genomic_DNA"/>
</dbReference>
<keyword evidence="1" id="KW-1133">Transmembrane helix</keyword>
<gene>
    <name evidence="2" type="ORF">GGR05_004387</name>
</gene>
<dbReference type="AlphaFoldDB" id="A0A7W6C2B3"/>
<feature type="transmembrane region" description="Helical" evidence="1">
    <location>
        <begin position="142"/>
        <end position="175"/>
    </location>
</feature>
<name>A0A7W6C2B3_9HYPH</name>
<keyword evidence="3" id="KW-1185">Reference proteome</keyword>
<reference evidence="2 3" key="1">
    <citation type="submission" date="2020-08" db="EMBL/GenBank/DDBJ databases">
        <title>Genomic Encyclopedia of Type Strains, Phase IV (KMG-IV): sequencing the most valuable type-strain genomes for metagenomic binning, comparative biology and taxonomic classification.</title>
        <authorList>
            <person name="Goeker M."/>
        </authorList>
    </citation>
    <scope>NUCLEOTIDE SEQUENCE [LARGE SCALE GENOMIC DNA]</scope>
    <source>
        <strain evidence="2 3">DSM 25024</strain>
    </source>
</reference>
<keyword evidence="1" id="KW-0812">Transmembrane</keyword>
<evidence type="ECO:0000313" key="3">
    <source>
        <dbReference type="Proteomes" id="UP000531216"/>
    </source>
</evidence>
<evidence type="ECO:0000313" key="2">
    <source>
        <dbReference type="EMBL" id="MBB3938216.1"/>
    </source>
</evidence>
<evidence type="ECO:0000256" key="1">
    <source>
        <dbReference type="SAM" id="Phobius"/>
    </source>
</evidence>
<sequence length="201" mass="21509">MLFWQMAMRPGAAAVPVETSLTDVRAKRRLLFTACFLVGPFAEAATGFGVGIIGTMMLIRRLDVPPVHLLALSLMSQTMILWGGMGSGAIVGAAFARTDATTLAFHASFIMAAFNLLWLPFFWRLGDRAGVTGGARERLSELGWLCSGLFLVTAATALLGPEIAMLAAYGPLILARYLVDERPNRAELLSGLRPTGGPVQI</sequence>
<proteinExistence type="predicted"/>
<organism evidence="2 3">
    <name type="scientific">Aureimonas phyllosphaerae</name>
    <dbReference type="NCBI Taxonomy" id="1166078"/>
    <lineage>
        <taxon>Bacteria</taxon>
        <taxon>Pseudomonadati</taxon>
        <taxon>Pseudomonadota</taxon>
        <taxon>Alphaproteobacteria</taxon>
        <taxon>Hyphomicrobiales</taxon>
        <taxon>Aurantimonadaceae</taxon>
        <taxon>Aureimonas</taxon>
    </lineage>
</organism>
<feature type="transmembrane region" description="Helical" evidence="1">
    <location>
        <begin position="30"/>
        <end position="59"/>
    </location>
</feature>